<proteinExistence type="predicted"/>
<feature type="compositionally biased region" description="Polar residues" evidence="1">
    <location>
        <begin position="251"/>
        <end position="261"/>
    </location>
</feature>
<sequence length="436" mass="47296">MSDSELSSLSSSPSTPSNATLATTLCNVAKRIFNSDLSNLTVKRVRSAAEEQLKLAEGFFREHPEWRGKSKEIVKAEADALFAAKEAGNENLSSPPSKKPVSIKKGATVKAKATPSKSPKADGAKRGTKRSSPVAEPRVKKRQKKDVVTSSGLEEQPANDSGGEVPKKKSPVTKPSKRREGGGRGPNIKQKRQIVDEEDEEDEDVPKKGGDRRDRAKAQSDSEGNDVGTAKTLPTAKPHGKGPSNIDNEDSGLSITTPAQDSSRRDGTAGNASESEMSIVIDEEPAPKRKKKRPSDTASSKKAKPSKTKSSTAAPKDDGTPEAEIKRLQSWLLKCGIRKVWSRELAPYSTPKSKITHLKQMLKDVGMGGRFSTEKARQIKEGRELKAELEAVQDGARRWGEGAVEEDEETSPKPRRRLARGLRELDFLGSDGEETE</sequence>
<keyword evidence="3" id="KW-1185">Reference proteome</keyword>
<dbReference type="InterPro" id="IPR037647">
    <property type="entry name" value="HIRIP3"/>
</dbReference>
<dbReference type="GO" id="GO:0005634">
    <property type="term" value="C:nucleus"/>
    <property type="evidence" value="ECO:0007669"/>
    <property type="project" value="TreeGrafter"/>
</dbReference>
<accession>A0A9P8I9D9</accession>
<evidence type="ECO:0008006" key="4">
    <source>
        <dbReference type="Google" id="ProtNLM"/>
    </source>
</evidence>
<name>A0A9P8I9D9_9PEZI</name>
<feature type="compositionally biased region" description="Low complexity" evidence="1">
    <location>
        <begin position="93"/>
        <end position="118"/>
    </location>
</feature>
<dbReference type="OrthoDB" id="552755at2759"/>
<reference evidence="2" key="1">
    <citation type="submission" date="2021-03" db="EMBL/GenBank/DDBJ databases">
        <title>Comparative genomics and phylogenomic investigation of the class Geoglossomycetes provide insights into ecological specialization and systematics.</title>
        <authorList>
            <person name="Melie T."/>
            <person name="Pirro S."/>
            <person name="Miller A.N."/>
            <person name="Quandt A."/>
        </authorList>
    </citation>
    <scope>NUCLEOTIDE SEQUENCE</scope>
    <source>
        <strain evidence="2">GBOQ0MN5Z8</strain>
    </source>
</reference>
<dbReference type="PANTHER" id="PTHR15410:SF2">
    <property type="entry name" value="HIRA-INTERACTING PROTEIN 3"/>
    <property type="match status" value="1"/>
</dbReference>
<dbReference type="PANTHER" id="PTHR15410">
    <property type="entry name" value="HIRA-INTERACTING PROTEIN 3"/>
    <property type="match status" value="1"/>
</dbReference>
<protein>
    <recommendedName>
        <fullName evidence="4">Transcriptional regulator</fullName>
    </recommendedName>
</protein>
<feature type="region of interest" description="Disordered" evidence="1">
    <location>
        <begin position="397"/>
        <end position="418"/>
    </location>
</feature>
<organism evidence="2 3">
    <name type="scientific">Glutinoglossum americanum</name>
    <dbReference type="NCBI Taxonomy" id="1670608"/>
    <lineage>
        <taxon>Eukaryota</taxon>
        <taxon>Fungi</taxon>
        <taxon>Dikarya</taxon>
        <taxon>Ascomycota</taxon>
        <taxon>Pezizomycotina</taxon>
        <taxon>Geoglossomycetes</taxon>
        <taxon>Geoglossales</taxon>
        <taxon>Geoglossaceae</taxon>
        <taxon>Glutinoglossum</taxon>
    </lineage>
</organism>
<evidence type="ECO:0000313" key="3">
    <source>
        <dbReference type="Proteomes" id="UP000698800"/>
    </source>
</evidence>
<feature type="compositionally biased region" description="Basic and acidic residues" evidence="1">
    <location>
        <begin position="205"/>
        <end position="220"/>
    </location>
</feature>
<evidence type="ECO:0000313" key="2">
    <source>
        <dbReference type="EMBL" id="KAH0543318.1"/>
    </source>
</evidence>
<evidence type="ECO:0000256" key="1">
    <source>
        <dbReference type="SAM" id="MobiDB-lite"/>
    </source>
</evidence>
<dbReference type="Proteomes" id="UP000698800">
    <property type="component" value="Unassembled WGS sequence"/>
</dbReference>
<feature type="compositionally biased region" description="Basic residues" evidence="1">
    <location>
        <begin position="168"/>
        <end position="177"/>
    </location>
</feature>
<dbReference type="AlphaFoldDB" id="A0A9P8I9D9"/>
<gene>
    <name evidence="2" type="ORF">FGG08_002381</name>
</gene>
<feature type="region of interest" description="Disordered" evidence="1">
    <location>
        <begin position="86"/>
        <end position="323"/>
    </location>
</feature>
<comment type="caution">
    <text evidence="2">The sequence shown here is derived from an EMBL/GenBank/DDBJ whole genome shotgun (WGS) entry which is preliminary data.</text>
</comment>
<dbReference type="EMBL" id="JAGHQL010000035">
    <property type="protein sequence ID" value="KAH0543318.1"/>
    <property type="molecule type" value="Genomic_DNA"/>
</dbReference>